<dbReference type="EMBL" id="ANJW01000305">
    <property type="protein sequence ID" value="EPC56237.1"/>
    <property type="molecule type" value="Genomic_DNA"/>
</dbReference>
<dbReference type="SUPFAM" id="SSF54919">
    <property type="entry name" value="Nucleoside diphosphate kinase, NDK"/>
    <property type="match status" value="1"/>
</dbReference>
<proteinExistence type="predicted"/>
<accession>A0A829GI19</accession>
<evidence type="ECO:0000313" key="2">
    <source>
        <dbReference type="Proteomes" id="UP000014316"/>
    </source>
</evidence>
<evidence type="ECO:0000313" key="1">
    <source>
        <dbReference type="EMBL" id="EPC56237.1"/>
    </source>
</evidence>
<dbReference type="InterPro" id="IPR036850">
    <property type="entry name" value="NDK-like_dom_sf"/>
</dbReference>
<gene>
    <name evidence="1" type="ORF">Lpp123_05283</name>
</gene>
<protein>
    <recommendedName>
        <fullName evidence="3">Nucleoside-diphosphate kinase</fullName>
    </recommendedName>
</protein>
<dbReference type="Proteomes" id="UP000014316">
    <property type="component" value="Unassembled WGS sequence"/>
</dbReference>
<comment type="caution">
    <text evidence="1">The sequence shown here is derived from an EMBL/GenBank/DDBJ whole genome shotgun (WGS) entry which is preliminary data.</text>
</comment>
<evidence type="ECO:0008006" key="3">
    <source>
        <dbReference type="Google" id="ProtNLM"/>
    </source>
</evidence>
<name>A0A829GI19_LACPA</name>
<sequence length="22" mass="2310">MAEEQTLVLVKPDGVANGHIGM</sequence>
<organism evidence="1 2">
    <name type="scientific">Lacticaseibacillus paracasei subsp. paracasei Lpp123</name>
    <dbReference type="NCBI Taxonomy" id="1256201"/>
    <lineage>
        <taxon>Bacteria</taxon>
        <taxon>Bacillati</taxon>
        <taxon>Bacillota</taxon>
        <taxon>Bacilli</taxon>
        <taxon>Lactobacillales</taxon>
        <taxon>Lactobacillaceae</taxon>
        <taxon>Lacticaseibacillus</taxon>
    </lineage>
</organism>
<dbReference type="AlphaFoldDB" id="A0A829GI19"/>
<reference evidence="1 2" key="1">
    <citation type="journal article" date="2013" name="PLoS ONE">
        <title>Lactobacillus paracasei comparative genomics: towards species pan-genome definition and exploitation of diversity.</title>
        <authorList>
            <person name="Smokvina T."/>
            <person name="Wels M."/>
            <person name="Polka J."/>
            <person name="Chervaux C."/>
            <person name="Brisse S."/>
            <person name="Boekhorst J."/>
            <person name="van Hylckama Vlieg J.E."/>
            <person name="Siezen R.J."/>
        </authorList>
    </citation>
    <scope>NUCLEOTIDE SEQUENCE [LARGE SCALE GENOMIC DNA]</scope>
    <source>
        <strain evidence="1 2">Lpp123</strain>
    </source>
</reference>